<dbReference type="InterPro" id="IPR000322">
    <property type="entry name" value="Glyco_hydro_31_TIM"/>
</dbReference>
<dbReference type="CDD" id="cd14752">
    <property type="entry name" value="GH31_N"/>
    <property type="match status" value="1"/>
</dbReference>
<dbReference type="PANTHER" id="PTHR22762:SF60">
    <property type="entry name" value="NEUTRAL ALPHA-GLUCOSIDASE C"/>
    <property type="match status" value="1"/>
</dbReference>
<dbReference type="CDD" id="cd06603">
    <property type="entry name" value="GH31_GANC_GANAB_alpha"/>
    <property type="match status" value="1"/>
</dbReference>
<dbReference type="FunFam" id="3.20.20.80:FF:000046">
    <property type="entry name" value="Glucosidase alpha, neutral C"/>
    <property type="match status" value="1"/>
</dbReference>
<gene>
    <name evidence="9" type="primary">GANC</name>
</gene>
<organism evidence="9 10">
    <name type="scientific">Erpetoichthys calabaricus</name>
    <name type="common">Rope fish</name>
    <name type="synonym">Calamoichthys calabaricus</name>
    <dbReference type="NCBI Taxonomy" id="27687"/>
    <lineage>
        <taxon>Eukaryota</taxon>
        <taxon>Metazoa</taxon>
        <taxon>Chordata</taxon>
        <taxon>Craniata</taxon>
        <taxon>Vertebrata</taxon>
        <taxon>Euteleostomi</taxon>
        <taxon>Actinopterygii</taxon>
        <taxon>Polypteriformes</taxon>
        <taxon>Polypteridae</taxon>
        <taxon>Erpetoichthys</taxon>
    </lineage>
</organism>
<evidence type="ECO:0000313" key="9">
    <source>
        <dbReference type="Ensembl" id="ENSECRP00000032377.1"/>
    </source>
</evidence>
<dbReference type="FunFam" id="3.20.20.80:FF:000039">
    <property type="entry name" value="Glucosidase, alpha neutral C"/>
    <property type="match status" value="1"/>
</dbReference>
<keyword evidence="2 4" id="KW-0378">Hydrolase</keyword>
<reference evidence="9" key="2">
    <citation type="submission" date="2025-08" db="UniProtKB">
        <authorList>
            <consortium name="Ensembl"/>
        </authorList>
    </citation>
    <scope>IDENTIFICATION</scope>
</reference>
<dbReference type="InterPro" id="IPR013780">
    <property type="entry name" value="Glyco_hydro_b"/>
</dbReference>
<dbReference type="InterPro" id="IPR025887">
    <property type="entry name" value="Glyco_hydro_31_N_dom"/>
</dbReference>
<dbReference type="InterPro" id="IPR017853">
    <property type="entry name" value="GH"/>
</dbReference>
<dbReference type="PANTHER" id="PTHR22762">
    <property type="entry name" value="ALPHA-GLUCOSIDASE"/>
    <property type="match status" value="1"/>
</dbReference>
<dbReference type="FunFam" id="2.60.40.1180:FF:000023">
    <property type="entry name" value="neutral alpha-glucosidase AB isoform X2"/>
    <property type="match status" value="1"/>
</dbReference>
<evidence type="ECO:0000256" key="3">
    <source>
        <dbReference type="ARBA" id="ARBA00023295"/>
    </source>
</evidence>
<evidence type="ECO:0000313" key="10">
    <source>
        <dbReference type="Proteomes" id="UP000694620"/>
    </source>
</evidence>
<comment type="similarity">
    <text evidence="1 4">Belongs to the glycosyl hydrolase 31 family.</text>
</comment>
<dbReference type="Gene3D" id="2.60.40.1180">
    <property type="entry name" value="Golgi alpha-mannosidase II"/>
    <property type="match status" value="2"/>
</dbReference>
<keyword evidence="10" id="KW-1185">Reference proteome</keyword>
<dbReference type="Ensembl" id="ENSECRT00000033099.1">
    <property type="protein sequence ID" value="ENSECRP00000032377.1"/>
    <property type="gene ID" value="ENSECRG00000021940.1"/>
</dbReference>
<dbReference type="InterPro" id="IPR030458">
    <property type="entry name" value="Glyco_hydro_31_AS"/>
</dbReference>
<dbReference type="AlphaFoldDB" id="A0A8C4TJ76"/>
<sequence>MELPQPVSSQETGESASVLEEGGEDKFKTSEDIAFYRRQVQQVSDSSPYQVLTKTLKLSETCANVHLHHSTMKEDLLLELHCLKNGIVRVKINELQPIKPRYEATDALIGAQHPQRWTSQSNKEAITLSSEDGHVQLQMMTSPFHMELSSGDESIVSVNAKGRLHFETLQAKLSPRTIDASSGQKEDPLGLWKEEFKTFTDIKANGPSSVGLDFTLHHFEHVYGIPEHADALKLQNTRDGDPYRLYNLDVFAYKIGSKMGLYGSVPLLIAHKPEQTIGIFWLNASETLVDINIANASQSSDTGPPEKRRKVVANTDVVWMSESGVIDAFILLGPSPFDVFRQYAELTGFQALPPLFALGYHQCRWNYENQEDVLSVDQGFDKHGIPYDVIWLDIEHTQGKRYFTWDEKQFPNPQGMQLHLQDKKRKLVVISDPHIKIDPDYFVYSEAKKAGYFVKDNEGNDFVGSCWPGPCSYLDFCNSEVRKWYSDKFSLSSYKGSTDSLFIWNDMNEPSVFDGPEQTMSKNAVHFGGWEHRDLHNLYGFYQHWASADGLIQRSKGSERPFVLSRSFFAGSQRFGAVWTGDNVASWEYLQISIPMLLALSITGISFCGADIGGFVQDPEPELLIRWYQAGALQPFFRGHSSIQTKRREPWLFGEKTTQIIKKAIQERYCLLPYWYTLFCRAHTKAEPVIRPVWVEFPKELNTFDLDSEYMIGNALLAHPVTEAGAKTVNILLPGSKERWYDVRTYQRFEGDQNICVSVNLESVPVFQRGGTVIPRKTEAGMTTASQTQTAFSLSIALDSKGFAEGELYIDDGYSFSYKTEKQYCHWKFVFLNNVLKARPVDEMGKMISCLTVERVWIMGLMDKPVSVTVQCPGKKEEKLDFSFKDETMTIGNLHIQVLQGWLLKLK</sequence>
<feature type="domain" description="Glycoside hydrolase family 31 N-terminal" evidence="7">
    <location>
        <begin position="78"/>
        <end position="290"/>
    </location>
</feature>
<dbReference type="SUPFAM" id="SSF51011">
    <property type="entry name" value="Glycosyl hydrolase domain"/>
    <property type="match status" value="1"/>
</dbReference>
<dbReference type="GO" id="GO:0005975">
    <property type="term" value="P:carbohydrate metabolic process"/>
    <property type="evidence" value="ECO:0007669"/>
    <property type="project" value="InterPro"/>
</dbReference>
<dbReference type="Pfam" id="PF13802">
    <property type="entry name" value="Gal_mutarotas_2"/>
    <property type="match status" value="1"/>
</dbReference>
<reference evidence="9" key="1">
    <citation type="submission" date="2021-06" db="EMBL/GenBank/DDBJ databases">
        <authorList>
            <consortium name="Wellcome Sanger Institute Data Sharing"/>
        </authorList>
    </citation>
    <scope>NUCLEOTIDE SEQUENCE [LARGE SCALE GENOMIC DNA]</scope>
</reference>
<evidence type="ECO:0000256" key="2">
    <source>
        <dbReference type="ARBA" id="ARBA00022801"/>
    </source>
</evidence>
<evidence type="ECO:0000256" key="4">
    <source>
        <dbReference type="RuleBase" id="RU361185"/>
    </source>
</evidence>
<evidence type="ECO:0000259" key="6">
    <source>
        <dbReference type="Pfam" id="PF01055"/>
    </source>
</evidence>
<feature type="domain" description="Glycoside hydrolase family 31 TIM barrel" evidence="6">
    <location>
        <begin position="351"/>
        <end position="678"/>
    </location>
</feature>
<dbReference type="SUPFAM" id="SSF74650">
    <property type="entry name" value="Galactose mutarotase-like"/>
    <property type="match status" value="1"/>
</dbReference>
<dbReference type="Pfam" id="PF21365">
    <property type="entry name" value="Glyco_hydro_31_3rd"/>
    <property type="match status" value="1"/>
</dbReference>
<protein>
    <submittedName>
        <fullName evidence="9">Glucosidase alpha, neutral C</fullName>
    </submittedName>
</protein>
<dbReference type="GO" id="GO:0030246">
    <property type="term" value="F:carbohydrate binding"/>
    <property type="evidence" value="ECO:0007669"/>
    <property type="project" value="InterPro"/>
</dbReference>
<feature type="domain" description="Glycosyl hydrolase family 31 C-terminal" evidence="8">
    <location>
        <begin position="687"/>
        <end position="774"/>
    </location>
</feature>
<evidence type="ECO:0000256" key="5">
    <source>
        <dbReference type="SAM" id="MobiDB-lite"/>
    </source>
</evidence>
<dbReference type="Gene3D" id="2.60.40.1760">
    <property type="entry name" value="glycosyl hydrolase (family 31)"/>
    <property type="match status" value="1"/>
</dbReference>
<dbReference type="GO" id="GO:0006491">
    <property type="term" value="P:N-glycan processing"/>
    <property type="evidence" value="ECO:0007669"/>
    <property type="project" value="TreeGrafter"/>
</dbReference>
<dbReference type="GO" id="GO:0004558">
    <property type="term" value="F:alpha-1,4-glucosidase activity"/>
    <property type="evidence" value="ECO:0007669"/>
    <property type="project" value="TreeGrafter"/>
</dbReference>
<evidence type="ECO:0000259" key="7">
    <source>
        <dbReference type="Pfam" id="PF13802"/>
    </source>
</evidence>
<dbReference type="InterPro" id="IPR048395">
    <property type="entry name" value="Glyco_hydro_31_C"/>
</dbReference>
<dbReference type="Gene3D" id="3.20.20.80">
    <property type="entry name" value="Glycosidases"/>
    <property type="match status" value="1"/>
</dbReference>
<dbReference type="GeneTree" id="ENSGT00940000159230"/>
<evidence type="ECO:0000259" key="8">
    <source>
        <dbReference type="Pfam" id="PF21365"/>
    </source>
</evidence>
<dbReference type="PROSITE" id="PS00129">
    <property type="entry name" value="GLYCOSYL_HYDROL_F31_1"/>
    <property type="match status" value="1"/>
</dbReference>
<reference evidence="9" key="3">
    <citation type="submission" date="2025-09" db="UniProtKB">
        <authorList>
            <consortium name="Ensembl"/>
        </authorList>
    </citation>
    <scope>IDENTIFICATION</scope>
</reference>
<dbReference type="Pfam" id="PF01055">
    <property type="entry name" value="Glyco_hydro_31_2nd"/>
    <property type="match status" value="1"/>
</dbReference>
<dbReference type="Proteomes" id="UP000694620">
    <property type="component" value="Chromosome 16"/>
</dbReference>
<accession>A0A8C4TJ76</accession>
<keyword evidence="3 4" id="KW-0326">Glycosidase</keyword>
<dbReference type="InterPro" id="IPR011013">
    <property type="entry name" value="Gal_mutarotase_sf_dom"/>
</dbReference>
<feature type="region of interest" description="Disordered" evidence="5">
    <location>
        <begin position="1"/>
        <end position="25"/>
    </location>
</feature>
<evidence type="ECO:0000256" key="1">
    <source>
        <dbReference type="ARBA" id="ARBA00007806"/>
    </source>
</evidence>
<dbReference type="SUPFAM" id="SSF51445">
    <property type="entry name" value="(Trans)glycosidases"/>
    <property type="match status" value="1"/>
</dbReference>
<name>A0A8C4TJ76_ERPCA</name>
<feature type="compositionally biased region" description="Polar residues" evidence="5">
    <location>
        <begin position="1"/>
        <end position="15"/>
    </location>
</feature>
<proteinExistence type="inferred from homology"/>